<dbReference type="Proteomes" id="UP000594688">
    <property type="component" value="Chromosome"/>
</dbReference>
<gene>
    <name evidence="2" type="ORF">G3M70_00085</name>
</gene>
<evidence type="ECO:0000256" key="1">
    <source>
        <dbReference type="SAM" id="MobiDB-lite"/>
    </source>
</evidence>
<dbReference type="AlphaFoldDB" id="A0A7T0BSV8"/>
<accession>A0A7T0BSV8</accession>
<protein>
    <recommendedName>
        <fullName evidence="4">Motility protein</fullName>
    </recommendedName>
</protein>
<dbReference type="KEGG" id="nli:G3M70_00085"/>
<feature type="compositionally biased region" description="Polar residues" evidence="1">
    <location>
        <begin position="1"/>
        <end position="20"/>
    </location>
</feature>
<evidence type="ECO:0000313" key="2">
    <source>
        <dbReference type="EMBL" id="QPJ60374.1"/>
    </source>
</evidence>
<feature type="region of interest" description="Disordered" evidence="1">
    <location>
        <begin position="1"/>
        <end position="29"/>
    </location>
</feature>
<name>A0A7T0BSV8_9BACT</name>
<proteinExistence type="predicted"/>
<evidence type="ECO:0008006" key="4">
    <source>
        <dbReference type="Google" id="ProtNLM"/>
    </source>
</evidence>
<evidence type="ECO:0000313" key="3">
    <source>
        <dbReference type="Proteomes" id="UP000594688"/>
    </source>
</evidence>
<dbReference type="EMBL" id="CP048685">
    <property type="protein sequence ID" value="QPJ60374.1"/>
    <property type="molecule type" value="Genomic_DNA"/>
</dbReference>
<sequence length="61" mass="6069">MTDPVVSSTAANASAGNQLSIAGAKTANDVQKQEGENVAKLLETAVSTPQSAPGQQVDVTA</sequence>
<reference evidence="2 3" key="1">
    <citation type="submission" date="2020-02" db="EMBL/GenBank/DDBJ databases">
        <title>Genomic and physiological characterization of two novel Nitrospinaceae genera.</title>
        <authorList>
            <person name="Mueller A.J."/>
            <person name="Jung M.-Y."/>
            <person name="Strachan C.R."/>
            <person name="Herbold C.W."/>
            <person name="Kirkegaard R.H."/>
            <person name="Daims H."/>
        </authorList>
    </citation>
    <scope>NUCLEOTIDE SEQUENCE [LARGE SCALE GENOMIC DNA]</scope>
    <source>
        <strain evidence="2">EB</strain>
    </source>
</reference>
<organism evidence="2 3">
    <name type="scientific">Candidatus Nitronauta litoralis</name>
    <dbReference type="NCBI Taxonomy" id="2705533"/>
    <lineage>
        <taxon>Bacteria</taxon>
        <taxon>Pseudomonadati</taxon>
        <taxon>Nitrospinota/Tectimicrobiota group</taxon>
        <taxon>Nitrospinota</taxon>
        <taxon>Nitrospinia</taxon>
        <taxon>Nitrospinales</taxon>
        <taxon>Nitrospinaceae</taxon>
        <taxon>Candidatus Nitronauta</taxon>
    </lineage>
</organism>